<dbReference type="AlphaFoldDB" id="A0A410DT34"/>
<evidence type="ECO:0000313" key="5">
    <source>
        <dbReference type="Proteomes" id="UP000286268"/>
    </source>
</evidence>
<accession>A0A410DT34</accession>
<dbReference type="InterPro" id="IPR003439">
    <property type="entry name" value="ABC_transporter-like_ATP-bd"/>
</dbReference>
<dbReference type="GO" id="GO:0005524">
    <property type="term" value="F:ATP binding"/>
    <property type="evidence" value="ECO:0007669"/>
    <property type="project" value="UniProtKB-KW"/>
</dbReference>
<proteinExistence type="predicted"/>
<dbReference type="InterPro" id="IPR017871">
    <property type="entry name" value="ABC_transporter-like_CS"/>
</dbReference>
<dbReference type="InterPro" id="IPR003593">
    <property type="entry name" value="AAA+_ATPase"/>
</dbReference>
<dbReference type="SMART" id="SM00382">
    <property type="entry name" value="AAA"/>
    <property type="match status" value="1"/>
</dbReference>
<dbReference type="NCBIfam" id="TIGR03608">
    <property type="entry name" value="L_ocin_972_ABC"/>
    <property type="match status" value="1"/>
</dbReference>
<dbReference type="SUPFAM" id="SSF52540">
    <property type="entry name" value="P-loop containing nucleoside triphosphate hydrolases"/>
    <property type="match status" value="1"/>
</dbReference>
<dbReference type="PROSITE" id="PS00211">
    <property type="entry name" value="ABC_TRANSPORTER_1"/>
    <property type="match status" value="1"/>
</dbReference>
<dbReference type="GO" id="GO:0005886">
    <property type="term" value="C:plasma membrane"/>
    <property type="evidence" value="ECO:0007669"/>
    <property type="project" value="TreeGrafter"/>
</dbReference>
<dbReference type="InterPro" id="IPR027417">
    <property type="entry name" value="P-loop_NTPase"/>
</dbReference>
<sequence length="211" mass="24296">MEVMRLDKINKEFDNNKVIDDISFSIQKGEMIAIVGESGRGKTTLLNIIGLISKPSSGDLYLFDKKNVDIYSKDAMLLRRNKIGYLFQNYGLVEDETVKWNLNIVLEYKKLSKRERNNKIEEALKMLKLESLKDKPVYKLSGGEQQRIAMLKLYLQECELVLADEPTGSLDERNRAVIIQMLKDFNKQGKTIIIVTHDSYVANCCDRIIKL</sequence>
<dbReference type="InterPro" id="IPR019895">
    <property type="entry name" value="L_ocin_972_ABC"/>
</dbReference>
<dbReference type="OrthoDB" id="9802264at2"/>
<dbReference type="Pfam" id="PF00005">
    <property type="entry name" value="ABC_tran"/>
    <property type="match status" value="1"/>
</dbReference>
<dbReference type="KEGG" id="cmah:C1I91_11645"/>
<keyword evidence="5" id="KW-1185">Reference proteome</keyword>
<name>A0A410DT34_9CLOT</name>
<dbReference type="InterPro" id="IPR015854">
    <property type="entry name" value="ABC_transpr_LolD-like"/>
</dbReference>
<feature type="domain" description="ABC transporter" evidence="3">
    <location>
        <begin position="4"/>
        <end position="211"/>
    </location>
</feature>
<evidence type="ECO:0000259" key="3">
    <source>
        <dbReference type="PROSITE" id="PS50893"/>
    </source>
</evidence>
<dbReference type="PANTHER" id="PTHR24220:SF86">
    <property type="entry name" value="ABC TRANSPORTER ABCH.1"/>
    <property type="match status" value="1"/>
</dbReference>
<dbReference type="PROSITE" id="PS50893">
    <property type="entry name" value="ABC_TRANSPORTER_2"/>
    <property type="match status" value="1"/>
</dbReference>
<keyword evidence="1" id="KW-0547">Nucleotide-binding</keyword>
<organism evidence="4 5">
    <name type="scientific">Clostridium manihotivorum</name>
    <dbReference type="NCBI Taxonomy" id="2320868"/>
    <lineage>
        <taxon>Bacteria</taxon>
        <taxon>Bacillati</taxon>
        <taxon>Bacillota</taxon>
        <taxon>Clostridia</taxon>
        <taxon>Eubacteriales</taxon>
        <taxon>Clostridiaceae</taxon>
        <taxon>Clostridium</taxon>
    </lineage>
</organism>
<reference evidence="4 5" key="1">
    <citation type="submission" date="2018-01" db="EMBL/GenBank/DDBJ databases">
        <title>Genome Sequencing and Assembly of Anaerobacter polyendosporus strain CT4.</title>
        <authorList>
            <person name="Tachaapaikoon C."/>
            <person name="Sutheeworapong S."/>
            <person name="Jenjaroenpun P."/>
            <person name="Wongsurawat T."/>
            <person name="Nookeaw I."/>
            <person name="Cheawchanlertfa P."/>
            <person name="Kosugi A."/>
            <person name="Cheevadhanarak S."/>
            <person name="Ratanakhanokchai K."/>
        </authorList>
    </citation>
    <scope>NUCLEOTIDE SEQUENCE [LARGE SCALE GENOMIC DNA]</scope>
    <source>
        <strain evidence="4 5">CT4</strain>
    </source>
</reference>
<dbReference type="RefSeq" id="WP_128213028.1">
    <property type="nucleotide sequence ID" value="NZ_CP025746.1"/>
</dbReference>
<keyword evidence="2 4" id="KW-0067">ATP-binding</keyword>
<dbReference type="GO" id="GO:0022857">
    <property type="term" value="F:transmembrane transporter activity"/>
    <property type="evidence" value="ECO:0007669"/>
    <property type="project" value="TreeGrafter"/>
</dbReference>
<protein>
    <submittedName>
        <fullName evidence="4">Bacteriocin ABC transporter ATP-binding protein</fullName>
    </submittedName>
</protein>
<dbReference type="GO" id="GO:0016887">
    <property type="term" value="F:ATP hydrolysis activity"/>
    <property type="evidence" value="ECO:0007669"/>
    <property type="project" value="InterPro"/>
</dbReference>
<evidence type="ECO:0000313" key="4">
    <source>
        <dbReference type="EMBL" id="QAA32239.1"/>
    </source>
</evidence>
<evidence type="ECO:0000256" key="2">
    <source>
        <dbReference type="ARBA" id="ARBA00022840"/>
    </source>
</evidence>
<evidence type="ECO:0000256" key="1">
    <source>
        <dbReference type="ARBA" id="ARBA00022741"/>
    </source>
</evidence>
<dbReference type="EMBL" id="CP025746">
    <property type="protein sequence ID" value="QAA32239.1"/>
    <property type="molecule type" value="Genomic_DNA"/>
</dbReference>
<gene>
    <name evidence="4" type="ORF">C1I91_11645</name>
</gene>
<dbReference type="Gene3D" id="3.40.50.300">
    <property type="entry name" value="P-loop containing nucleotide triphosphate hydrolases"/>
    <property type="match status" value="1"/>
</dbReference>
<dbReference type="Proteomes" id="UP000286268">
    <property type="component" value="Chromosome"/>
</dbReference>
<dbReference type="PANTHER" id="PTHR24220">
    <property type="entry name" value="IMPORT ATP-BINDING PROTEIN"/>
    <property type="match status" value="1"/>
</dbReference>